<evidence type="ECO:0000313" key="1">
    <source>
        <dbReference type="EMBL" id="SDE65379.1"/>
    </source>
</evidence>
<name>A0A1G7EP16_9PROT</name>
<sequence>MFVQAQRLGEARLREIGAKLERLLEDERHSRARRAFRVLKIRLLEGT</sequence>
<keyword evidence="2" id="KW-1185">Reference proteome</keyword>
<accession>A0A1G7EP16</accession>
<protein>
    <submittedName>
        <fullName evidence="1">Uncharacterized protein</fullName>
    </submittedName>
</protein>
<organism evidence="1 2">
    <name type="scientific">Belnapia rosea</name>
    <dbReference type="NCBI Taxonomy" id="938405"/>
    <lineage>
        <taxon>Bacteria</taxon>
        <taxon>Pseudomonadati</taxon>
        <taxon>Pseudomonadota</taxon>
        <taxon>Alphaproteobacteria</taxon>
        <taxon>Acetobacterales</taxon>
        <taxon>Roseomonadaceae</taxon>
        <taxon>Belnapia</taxon>
    </lineage>
</organism>
<dbReference type="AlphaFoldDB" id="A0A1G7EP16"/>
<dbReference type="EMBL" id="FMZX01000087">
    <property type="protein sequence ID" value="SDE65379.1"/>
    <property type="molecule type" value="Genomic_DNA"/>
</dbReference>
<evidence type="ECO:0000313" key="2">
    <source>
        <dbReference type="Proteomes" id="UP000198925"/>
    </source>
</evidence>
<gene>
    <name evidence="1" type="ORF">SAMN04487779_10872</name>
</gene>
<reference evidence="1 2" key="1">
    <citation type="submission" date="2016-10" db="EMBL/GenBank/DDBJ databases">
        <authorList>
            <person name="de Groot N.N."/>
        </authorList>
    </citation>
    <scope>NUCLEOTIDE SEQUENCE [LARGE SCALE GENOMIC DNA]</scope>
    <source>
        <strain evidence="1 2">CPCC 100156</strain>
    </source>
</reference>
<proteinExistence type="predicted"/>
<dbReference type="Proteomes" id="UP000198925">
    <property type="component" value="Unassembled WGS sequence"/>
</dbReference>
<dbReference type="STRING" id="938405.SAMN02927895_05674"/>